<keyword evidence="3" id="KW-1185">Reference proteome</keyword>
<protein>
    <submittedName>
        <fullName evidence="2">Uncharacterized protein</fullName>
    </submittedName>
</protein>
<dbReference type="OrthoDB" id="2390413at2"/>
<proteinExistence type="predicted"/>
<evidence type="ECO:0000313" key="3">
    <source>
        <dbReference type="Proteomes" id="UP000219412"/>
    </source>
</evidence>
<sequence length="69" mass="7782">MLTFLLILLLIGIVLFTHFVVTYLIENNLKMIGVLVGFVGLIAAMMIVYFIMTNITGFVAGELDFFYND</sequence>
<dbReference type="AlphaFoldDB" id="A0A285URV6"/>
<name>A0A285URV6_9STAP</name>
<evidence type="ECO:0000313" key="2">
    <source>
        <dbReference type="EMBL" id="SOC44437.1"/>
    </source>
</evidence>
<evidence type="ECO:0000256" key="1">
    <source>
        <dbReference type="SAM" id="Phobius"/>
    </source>
</evidence>
<dbReference type="EMBL" id="OBQF01000006">
    <property type="protein sequence ID" value="SOC44437.1"/>
    <property type="molecule type" value="Genomic_DNA"/>
</dbReference>
<dbReference type="RefSeq" id="WP_097042307.1">
    <property type="nucleotide sequence ID" value="NZ_OBQF01000006.1"/>
</dbReference>
<dbReference type="Proteomes" id="UP000219412">
    <property type="component" value="Unassembled WGS sequence"/>
</dbReference>
<accession>A0A285URV6</accession>
<keyword evidence="1" id="KW-0472">Membrane</keyword>
<keyword evidence="1" id="KW-0812">Transmembrane</keyword>
<reference evidence="3" key="1">
    <citation type="submission" date="2017-08" db="EMBL/GenBank/DDBJ databases">
        <authorList>
            <person name="Varghese N."/>
            <person name="Submissions S."/>
        </authorList>
    </citation>
    <scope>NUCLEOTIDE SEQUENCE [LARGE SCALE GENOMIC DNA]</scope>
    <source>
        <strain evidence="3">DSM 23173</strain>
    </source>
</reference>
<feature type="transmembrane region" description="Helical" evidence="1">
    <location>
        <begin position="32"/>
        <end position="52"/>
    </location>
</feature>
<feature type="transmembrane region" description="Helical" evidence="1">
    <location>
        <begin position="6"/>
        <end position="25"/>
    </location>
</feature>
<gene>
    <name evidence="2" type="ORF">SAMN05878391_2340</name>
</gene>
<keyword evidence="1" id="KW-1133">Transmembrane helix</keyword>
<organism evidence="2 3">
    <name type="scientific">Salinicoccus kekensis</name>
    <dbReference type="NCBI Taxonomy" id="714307"/>
    <lineage>
        <taxon>Bacteria</taxon>
        <taxon>Bacillati</taxon>
        <taxon>Bacillota</taxon>
        <taxon>Bacilli</taxon>
        <taxon>Bacillales</taxon>
        <taxon>Staphylococcaceae</taxon>
        <taxon>Salinicoccus</taxon>
    </lineage>
</organism>